<feature type="compositionally biased region" description="Polar residues" evidence="1">
    <location>
        <begin position="125"/>
        <end position="150"/>
    </location>
</feature>
<evidence type="ECO:0000313" key="2">
    <source>
        <dbReference type="EMBL" id="KAK7290947.1"/>
    </source>
</evidence>
<reference evidence="2 3" key="1">
    <citation type="submission" date="2024-01" db="EMBL/GenBank/DDBJ databases">
        <title>The genomes of 5 underutilized Papilionoideae crops provide insights into root nodulation and disease resistanc.</title>
        <authorList>
            <person name="Yuan L."/>
        </authorList>
    </citation>
    <scope>NUCLEOTIDE SEQUENCE [LARGE SCALE GENOMIC DNA]</scope>
    <source>
        <strain evidence="2">ZHUSHIDOU_FW_LH</strain>
        <tissue evidence="2">Leaf</tissue>
    </source>
</reference>
<gene>
    <name evidence="2" type="ORF">RIF29_05752</name>
</gene>
<evidence type="ECO:0000313" key="3">
    <source>
        <dbReference type="Proteomes" id="UP001372338"/>
    </source>
</evidence>
<proteinExistence type="predicted"/>
<dbReference type="AlphaFoldDB" id="A0AAN9J2N8"/>
<dbReference type="Pfam" id="PF03004">
    <property type="entry name" value="Transposase_24"/>
    <property type="match status" value="1"/>
</dbReference>
<dbReference type="EMBL" id="JAYWIO010000001">
    <property type="protein sequence ID" value="KAK7290947.1"/>
    <property type="molecule type" value="Genomic_DNA"/>
</dbReference>
<organism evidence="2 3">
    <name type="scientific">Crotalaria pallida</name>
    <name type="common">Smooth rattlebox</name>
    <name type="synonym">Crotalaria striata</name>
    <dbReference type="NCBI Taxonomy" id="3830"/>
    <lineage>
        <taxon>Eukaryota</taxon>
        <taxon>Viridiplantae</taxon>
        <taxon>Streptophyta</taxon>
        <taxon>Embryophyta</taxon>
        <taxon>Tracheophyta</taxon>
        <taxon>Spermatophyta</taxon>
        <taxon>Magnoliopsida</taxon>
        <taxon>eudicotyledons</taxon>
        <taxon>Gunneridae</taxon>
        <taxon>Pentapetalae</taxon>
        <taxon>rosids</taxon>
        <taxon>fabids</taxon>
        <taxon>Fabales</taxon>
        <taxon>Fabaceae</taxon>
        <taxon>Papilionoideae</taxon>
        <taxon>50 kb inversion clade</taxon>
        <taxon>genistoids sensu lato</taxon>
        <taxon>core genistoids</taxon>
        <taxon>Crotalarieae</taxon>
        <taxon>Crotalaria</taxon>
    </lineage>
</organism>
<feature type="region of interest" description="Disordered" evidence="1">
    <location>
        <begin position="125"/>
        <end position="159"/>
    </location>
</feature>
<dbReference type="InterPro" id="IPR004252">
    <property type="entry name" value="Probable_transposase_24"/>
</dbReference>
<dbReference type="Proteomes" id="UP001372338">
    <property type="component" value="Unassembled WGS sequence"/>
</dbReference>
<protein>
    <submittedName>
        <fullName evidence="2">Uncharacterized protein</fullName>
    </submittedName>
</protein>
<evidence type="ECO:0000256" key="1">
    <source>
        <dbReference type="SAM" id="MobiDB-lite"/>
    </source>
</evidence>
<keyword evidence="3" id="KW-1185">Reference proteome</keyword>
<name>A0AAN9J2N8_CROPI</name>
<accession>A0AAN9J2N8</accession>
<comment type="caution">
    <text evidence="2">The sequence shown here is derived from an EMBL/GenBank/DDBJ whole genome shotgun (WGS) entry which is preliminary data.</text>
</comment>
<sequence length="159" mass="17801">MPEGYFDSQWNVLKALCERNRENRQKQTISHTCGAKSLPRRRHDLKIDTGNTYGRGPMWQITHKYMDGSYVNEEAQEKGDKIDEIMRENPEAFSEISAKDPVGVVLGKEHPGGRIPEDLTGVFANFTQQAPNGGSRAPSPNASGRSWDASNTHDDSMDH</sequence>